<dbReference type="InterPro" id="IPR018422">
    <property type="entry name" value="Cation/H_exchanger_CPA1"/>
</dbReference>
<dbReference type="GO" id="GO:0015386">
    <property type="term" value="F:potassium:proton antiporter activity"/>
    <property type="evidence" value="ECO:0007669"/>
    <property type="project" value="TreeGrafter"/>
</dbReference>
<dbReference type="Pfam" id="PF00999">
    <property type="entry name" value="Na_H_Exchanger"/>
    <property type="match status" value="1"/>
</dbReference>
<dbReference type="InterPro" id="IPR006153">
    <property type="entry name" value="Cation/H_exchanger_TM"/>
</dbReference>
<feature type="transmembrane region" description="Helical" evidence="12">
    <location>
        <begin position="314"/>
        <end position="334"/>
    </location>
</feature>
<evidence type="ECO:0000256" key="11">
    <source>
        <dbReference type="ARBA" id="ARBA00023201"/>
    </source>
</evidence>
<dbReference type="HOGENOM" id="CLU_005912_8_1_5"/>
<evidence type="ECO:0000256" key="4">
    <source>
        <dbReference type="ARBA" id="ARBA00022449"/>
    </source>
</evidence>
<dbReference type="RefSeq" id="WP_014250244.1">
    <property type="nucleotide sequence ID" value="NC_016624.1"/>
</dbReference>
<evidence type="ECO:0000256" key="6">
    <source>
        <dbReference type="ARBA" id="ARBA00022692"/>
    </source>
</evidence>
<evidence type="ECO:0000256" key="3">
    <source>
        <dbReference type="ARBA" id="ARBA00022448"/>
    </source>
</evidence>
<evidence type="ECO:0000256" key="10">
    <source>
        <dbReference type="ARBA" id="ARBA00023136"/>
    </source>
</evidence>
<evidence type="ECO:0000256" key="7">
    <source>
        <dbReference type="ARBA" id="ARBA00022989"/>
    </source>
</evidence>
<feature type="transmembrane region" description="Helical" evidence="12">
    <location>
        <begin position="385"/>
        <end position="404"/>
    </location>
</feature>
<feature type="domain" description="Cation/H+ exchanger transmembrane" evidence="13">
    <location>
        <begin position="14"/>
        <end position="407"/>
    </location>
</feature>
<organism evidence="14 15">
    <name type="scientific">Azospirillum lipoferum (strain 4B)</name>
    <dbReference type="NCBI Taxonomy" id="862719"/>
    <lineage>
        <taxon>Bacteria</taxon>
        <taxon>Pseudomonadati</taxon>
        <taxon>Pseudomonadota</taxon>
        <taxon>Alphaproteobacteria</taxon>
        <taxon>Rhodospirillales</taxon>
        <taxon>Azospirillaceae</taxon>
        <taxon>Azospirillum</taxon>
    </lineage>
</organism>
<evidence type="ECO:0000256" key="1">
    <source>
        <dbReference type="ARBA" id="ARBA00004651"/>
    </source>
</evidence>
<dbReference type="EMBL" id="FQ311873">
    <property type="protein sequence ID" value="CBS91423.1"/>
    <property type="molecule type" value="Genomic_DNA"/>
</dbReference>
<dbReference type="Proteomes" id="UP000005667">
    <property type="component" value="Plasmid AZO_p5"/>
</dbReference>
<keyword evidence="3" id="KW-0813">Transport</keyword>
<comment type="subcellular location">
    <subcellularLocation>
        <location evidence="1">Cell membrane</location>
        <topology evidence="1">Multi-pass membrane protein</topology>
    </subcellularLocation>
</comment>
<dbReference type="GO" id="GO:0098719">
    <property type="term" value="P:sodium ion import across plasma membrane"/>
    <property type="evidence" value="ECO:0007669"/>
    <property type="project" value="TreeGrafter"/>
</dbReference>
<keyword evidence="5" id="KW-1003">Cell membrane</keyword>
<feature type="transmembrane region" description="Helical" evidence="12">
    <location>
        <begin position="67"/>
        <end position="87"/>
    </location>
</feature>
<dbReference type="OrthoDB" id="9774146at2"/>
<name>G7ZIJ2_AZOL4</name>
<keyword evidence="9" id="KW-0406">Ion transport</keyword>
<dbReference type="Gene3D" id="6.10.140.1330">
    <property type="match status" value="1"/>
</dbReference>
<feature type="transmembrane region" description="Helical" evidence="12">
    <location>
        <begin position="6"/>
        <end position="25"/>
    </location>
</feature>
<comment type="similarity">
    <text evidence="2">Belongs to the monovalent cation:proton antiporter 1 (CPA1) transporter (TC 2.A.36) family.</text>
</comment>
<sequence>MGPFDLSAILLTLAAAFGFINYRWLKLPSTIALFLEGLVLALLVSGADSVAASLGIGNWLRHLIDRISLPDILLDGILSLLLYAAAVNEDLCALLKRKWTVLALATLGVLIFTALMGAGLHVIFGLVGVGVPLIWCLVLGAAIAPTDPVAVHGILERLPVPDTLRSVISGESLFNDGVGVVAFVTLLHLATGSEQDLTAGEVAFDFLKEAFGGAALGFAGGWVAYQAKRRVDESTVELTISLALALGTYSLANQLGVSGPIAVVVAGLLIGDTTERHVSSDESRRDLRVVWAMIDAVLNALLFLLVGLEATMGISWTVPALLAALLAIPLSLAARLFSLTPALLMHMGRTGKTNALVVLTWAGLRGGIAVALVLSLPESPYRDPILAVCYAAVAFSILVQGLTLEPIGRRLYGGKGEGAERTGAG</sequence>
<keyword evidence="14" id="KW-0614">Plasmid</keyword>
<keyword evidence="7 12" id="KW-1133">Transmembrane helix</keyword>
<evidence type="ECO:0000256" key="5">
    <source>
        <dbReference type="ARBA" id="ARBA00022475"/>
    </source>
</evidence>
<feature type="transmembrane region" description="Helical" evidence="12">
    <location>
        <begin position="355"/>
        <end position="373"/>
    </location>
</feature>
<feature type="transmembrane region" description="Helical" evidence="12">
    <location>
        <begin position="99"/>
        <end position="116"/>
    </location>
</feature>
<evidence type="ECO:0000313" key="15">
    <source>
        <dbReference type="Proteomes" id="UP000005667"/>
    </source>
</evidence>
<feature type="transmembrane region" description="Helical" evidence="12">
    <location>
        <begin position="289"/>
        <end position="308"/>
    </location>
</feature>
<dbReference type="GO" id="GO:0005886">
    <property type="term" value="C:plasma membrane"/>
    <property type="evidence" value="ECO:0007669"/>
    <property type="project" value="UniProtKB-SubCell"/>
</dbReference>
<dbReference type="PANTHER" id="PTHR10110:SF195">
    <property type="entry name" value="NA(+)_H(+) ANTIPORTER NHAS2"/>
    <property type="match status" value="1"/>
</dbReference>
<evidence type="ECO:0000313" key="14">
    <source>
        <dbReference type="EMBL" id="CBS91423.1"/>
    </source>
</evidence>
<dbReference type="GO" id="GO:0015385">
    <property type="term" value="F:sodium:proton antiporter activity"/>
    <property type="evidence" value="ECO:0007669"/>
    <property type="project" value="InterPro"/>
</dbReference>
<gene>
    <name evidence="14" type="ordered locus">AZOLI_p50437</name>
</gene>
<accession>G7ZIJ2</accession>
<keyword evidence="10 12" id="KW-0472">Membrane</keyword>
<evidence type="ECO:0000259" key="13">
    <source>
        <dbReference type="Pfam" id="PF00999"/>
    </source>
</evidence>
<feature type="transmembrane region" description="Helical" evidence="12">
    <location>
        <begin position="32"/>
        <end position="55"/>
    </location>
</feature>
<geneLocation type="plasmid" evidence="14 15">
    <name>AZO_p5</name>
</geneLocation>
<keyword evidence="6 12" id="KW-0812">Transmembrane</keyword>
<keyword evidence="11" id="KW-0739">Sodium transport</keyword>
<evidence type="ECO:0000256" key="12">
    <source>
        <dbReference type="SAM" id="Phobius"/>
    </source>
</evidence>
<proteinExistence type="inferred from homology"/>
<dbReference type="GO" id="GO:0051453">
    <property type="term" value="P:regulation of intracellular pH"/>
    <property type="evidence" value="ECO:0007669"/>
    <property type="project" value="TreeGrafter"/>
</dbReference>
<dbReference type="AlphaFoldDB" id="G7ZIJ2"/>
<dbReference type="KEGG" id="ali:AZOLI_p50437"/>
<evidence type="ECO:0000256" key="2">
    <source>
        <dbReference type="ARBA" id="ARBA00007367"/>
    </source>
</evidence>
<feature type="transmembrane region" description="Helical" evidence="12">
    <location>
        <begin position="122"/>
        <end position="144"/>
    </location>
</feature>
<keyword evidence="8" id="KW-0915">Sodium</keyword>
<protein>
    <submittedName>
        <fullName evidence="14">Na+/H+ antiporter</fullName>
    </submittedName>
</protein>
<keyword evidence="4" id="KW-0050">Antiport</keyword>
<evidence type="ECO:0000256" key="8">
    <source>
        <dbReference type="ARBA" id="ARBA00023053"/>
    </source>
</evidence>
<keyword evidence="15" id="KW-1185">Reference proteome</keyword>
<reference evidence="15" key="1">
    <citation type="journal article" date="2011" name="PLoS Genet.">
        <title>Azospirillum genomes reveal transition of bacteria from aquatic to terrestrial environments.</title>
        <authorList>
            <person name="Wisniewski-Dye F."/>
            <person name="Borziak K."/>
            <person name="Khalsa-Moyers G."/>
            <person name="Alexandre G."/>
            <person name="Sukharnikov L.O."/>
            <person name="Wuichet K."/>
            <person name="Hurst G.B."/>
            <person name="McDonald W.H."/>
            <person name="Robertson J.S."/>
            <person name="Barbe V."/>
            <person name="Calteau A."/>
            <person name="Rouy Z."/>
            <person name="Mangenot S."/>
            <person name="Prigent-Combaret C."/>
            <person name="Normand P."/>
            <person name="Boyer M."/>
            <person name="Siguier P."/>
            <person name="Dessaux Y."/>
            <person name="Elmerich C."/>
            <person name="Condemine G."/>
            <person name="Krishnen G."/>
            <person name="Kennedy I."/>
            <person name="Paterson A.H."/>
            <person name="Gonzalez V."/>
            <person name="Mavingui P."/>
            <person name="Zhulin I.B."/>
        </authorList>
    </citation>
    <scope>NUCLEOTIDE SEQUENCE [LARGE SCALE GENOMIC DNA]</scope>
    <source>
        <strain evidence="15">4B</strain>
    </source>
</reference>
<dbReference type="PANTHER" id="PTHR10110">
    <property type="entry name" value="SODIUM/HYDROGEN EXCHANGER"/>
    <property type="match status" value="1"/>
</dbReference>
<evidence type="ECO:0000256" key="9">
    <source>
        <dbReference type="ARBA" id="ARBA00023065"/>
    </source>
</evidence>